<reference evidence="9" key="1">
    <citation type="journal article" date="2015" name="Genome Announc.">
        <title>Genome sequence of the AIDS-associated pathogen Penicillium marneffei (ATCC18224) and its near taxonomic relative Talaromyces stipitatus (ATCC10500).</title>
        <authorList>
            <person name="Nierman W.C."/>
            <person name="Fedorova-Abrams N.D."/>
            <person name="Andrianopoulos A."/>
        </authorList>
    </citation>
    <scope>NUCLEOTIDE SEQUENCE [LARGE SCALE GENOMIC DNA]</scope>
    <source>
        <strain evidence="9">ATCC 18224 / CBS 334.59 / QM 7333</strain>
    </source>
</reference>
<evidence type="ECO:0000313" key="8">
    <source>
        <dbReference type="EMBL" id="EEA23440.1"/>
    </source>
</evidence>
<dbReference type="Gene3D" id="1.20.1250.20">
    <property type="entry name" value="MFS general substrate transporter like domains"/>
    <property type="match status" value="1"/>
</dbReference>
<dbReference type="GO" id="GO:0022857">
    <property type="term" value="F:transmembrane transporter activity"/>
    <property type="evidence" value="ECO:0007669"/>
    <property type="project" value="InterPro"/>
</dbReference>
<feature type="domain" description="Major facilitator superfamily (MFS) profile" evidence="7">
    <location>
        <begin position="41"/>
        <end position="236"/>
    </location>
</feature>
<dbReference type="HOGENOM" id="CLU_1175773_0_0_1"/>
<feature type="transmembrane region" description="Helical" evidence="6">
    <location>
        <begin position="131"/>
        <end position="152"/>
    </location>
</feature>
<dbReference type="VEuPathDB" id="FungiDB:PMAA_100280"/>
<accession>B6QJG6</accession>
<dbReference type="InterPro" id="IPR011701">
    <property type="entry name" value="MFS"/>
</dbReference>
<dbReference type="InterPro" id="IPR036259">
    <property type="entry name" value="MFS_trans_sf"/>
</dbReference>
<dbReference type="PROSITE" id="PS50850">
    <property type="entry name" value="MFS"/>
    <property type="match status" value="1"/>
</dbReference>
<dbReference type="PANTHER" id="PTHR23501:SF198">
    <property type="entry name" value="AZOLE RESISTANCE PROTEIN 1-RELATED"/>
    <property type="match status" value="1"/>
</dbReference>
<gene>
    <name evidence="8" type="ORF">PMAA_100280</name>
</gene>
<keyword evidence="4 6" id="KW-0472">Membrane</keyword>
<organism evidence="8 9">
    <name type="scientific">Talaromyces marneffei (strain ATCC 18224 / CBS 334.59 / QM 7333)</name>
    <name type="common">Penicillium marneffei</name>
    <dbReference type="NCBI Taxonomy" id="441960"/>
    <lineage>
        <taxon>Eukaryota</taxon>
        <taxon>Fungi</taxon>
        <taxon>Dikarya</taxon>
        <taxon>Ascomycota</taxon>
        <taxon>Pezizomycotina</taxon>
        <taxon>Eurotiomycetes</taxon>
        <taxon>Eurotiomycetidae</taxon>
        <taxon>Eurotiales</taxon>
        <taxon>Trichocomaceae</taxon>
        <taxon>Talaromyces</taxon>
        <taxon>Talaromyces sect. Talaromyces</taxon>
    </lineage>
</organism>
<keyword evidence="2 6" id="KW-0812">Transmembrane</keyword>
<dbReference type="Proteomes" id="UP000001294">
    <property type="component" value="Unassembled WGS sequence"/>
</dbReference>
<evidence type="ECO:0000313" key="9">
    <source>
        <dbReference type="Proteomes" id="UP000001294"/>
    </source>
</evidence>
<dbReference type="EMBL" id="DS995902">
    <property type="protein sequence ID" value="EEA23440.1"/>
    <property type="molecule type" value="Genomic_DNA"/>
</dbReference>
<feature type="transmembrane region" description="Helical" evidence="6">
    <location>
        <begin position="196"/>
        <end position="216"/>
    </location>
</feature>
<comment type="subcellular location">
    <subcellularLocation>
        <location evidence="1">Membrane</location>
        <topology evidence="1">Multi-pass membrane protein</topology>
    </subcellularLocation>
</comment>
<evidence type="ECO:0000256" key="5">
    <source>
        <dbReference type="SAM" id="MobiDB-lite"/>
    </source>
</evidence>
<evidence type="ECO:0000256" key="6">
    <source>
        <dbReference type="SAM" id="Phobius"/>
    </source>
</evidence>
<keyword evidence="9" id="KW-1185">Reference proteome</keyword>
<evidence type="ECO:0000256" key="3">
    <source>
        <dbReference type="ARBA" id="ARBA00022989"/>
    </source>
</evidence>
<evidence type="ECO:0000256" key="4">
    <source>
        <dbReference type="ARBA" id="ARBA00023136"/>
    </source>
</evidence>
<name>B6QJG6_TALMQ</name>
<dbReference type="InterPro" id="IPR020846">
    <property type="entry name" value="MFS_dom"/>
</dbReference>
<evidence type="ECO:0000259" key="7">
    <source>
        <dbReference type="PROSITE" id="PS50850"/>
    </source>
</evidence>
<dbReference type="SUPFAM" id="SSF103473">
    <property type="entry name" value="MFS general substrate transporter"/>
    <property type="match status" value="1"/>
</dbReference>
<dbReference type="PhylomeDB" id="B6QJG6"/>
<protein>
    <recommendedName>
        <fullName evidence="7">Major facilitator superfamily (MFS) profile domain-containing protein</fullName>
    </recommendedName>
</protein>
<dbReference type="PANTHER" id="PTHR23501">
    <property type="entry name" value="MAJOR FACILITATOR SUPERFAMILY"/>
    <property type="match status" value="1"/>
</dbReference>
<feature type="transmembrane region" description="Helical" evidence="6">
    <location>
        <begin position="164"/>
        <end position="184"/>
    </location>
</feature>
<evidence type="ECO:0000256" key="1">
    <source>
        <dbReference type="ARBA" id="ARBA00004141"/>
    </source>
</evidence>
<dbReference type="GO" id="GO:0005886">
    <property type="term" value="C:plasma membrane"/>
    <property type="evidence" value="ECO:0007669"/>
    <property type="project" value="TreeGrafter"/>
</dbReference>
<feature type="region of interest" description="Disordered" evidence="5">
    <location>
        <begin position="1"/>
        <end position="25"/>
    </location>
</feature>
<dbReference type="Pfam" id="PF07690">
    <property type="entry name" value="MFS_1"/>
    <property type="match status" value="1"/>
</dbReference>
<keyword evidence="3 6" id="KW-1133">Transmembrane helix</keyword>
<evidence type="ECO:0000256" key="2">
    <source>
        <dbReference type="ARBA" id="ARBA00022692"/>
    </source>
</evidence>
<sequence>MDDTTNKRFPELSELSGRYNDESQRDIQNIQDRDQGYASPAYEKVVYPSALKASIITIISTAIPKITDQFQSVTDVGWYGSAYFLTSTGLQPTFGRIYKIFNIKWSFLAAIVVFEAGSLICAVAPNSPTLFGGRAVAGCGVAGIFSGALVIISRTVALRKRPMVLGLFGAIWGIASVAGPLLGGAFTDSVTWRWCFYINLPIGGLSIGIIALILVFHHKQTIIAIKPSYKKFWISI</sequence>
<feature type="transmembrane region" description="Helical" evidence="6">
    <location>
        <begin position="105"/>
        <end position="125"/>
    </location>
</feature>
<feature type="compositionally biased region" description="Basic and acidic residues" evidence="5">
    <location>
        <begin position="1"/>
        <end position="11"/>
    </location>
</feature>
<dbReference type="AlphaFoldDB" id="B6QJG6"/>
<proteinExistence type="predicted"/>